<gene>
    <name evidence="5" type="ORF">MNBD_CHLOROFLEXI01-4333</name>
</gene>
<reference evidence="5" key="1">
    <citation type="submission" date="2018-06" db="EMBL/GenBank/DDBJ databases">
        <authorList>
            <person name="Zhirakovskaya E."/>
        </authorList>
    </citation>
    <scope>NUCLEOTIDE SEQUENCE</scope>
</reference>
<dbReference type="InterPro" id="IPR050301">
    <property type="entry name" value="NTE"/>
</dbReference>
<dbReference type="PROSITE" id="PS51635">
    <property type="entry name" value="PNPLA"/>
    <property type="match status" value="1"/>
</dbReference>
<dbReference type="CDD" id="cd07205">
    <property type="entry name" value="Pat_PNPLA6_PNPLA7_NTE1_like"/>
    <property type="match status" value="1"/>
</dbReference>
<evidence type="ECO:0000256" key="2">
    <source>
        <dbReference type="ARBA" id="ARBA00022963"/>
    </source>
</evidence>
<proteinExistence type="predicted"/>
<name>A0A3B0WGT8_9ZZZZ</name>
<dbReference type="Gene3D" id="3.40.1090.10">
    <property type="entry name" value="Cytosolic phospholipase A2 catalytic domain"/>
    <property type="match status" value="2"/>
</dbReference>
<evidence type="ECO:0000256" key="3">
    <source>
        <dbReference type="ARBA" id="ARBA00023098"/>
    </source>
</evidence>
<dbReference type="SUPFAM" id="SSF52151">
    <property type="entry name" value="FabD/lysophospholipase-like"/>
    <property type="match status" value="1"/>
</dbReference>
<organism evidence="5">
    <name type="scientific">hydrothermal vent metagenome</name>
    <dbReference type="NCBI Taxonomy" id="652676"/>
    <lineage>
        <taxon>unclassified sequences</taxon>
        <taxon>metagenomes</taxon>
        <taxon>ecological metagenomes</taxon>
    </lineage>
</organism>
<keyword evidence="2" id="KW-0442">Lipid degradation</keyword>
<dbReference type="AlphaFoldDB" id="A0A3B0WGT8"/>
<dbReference type="InterPro" id="IPR002641">
    <property type="entry name" value="PNPLA_dom"/>
</dbReference>
<evidence type="ECO:0000313" key="5">
    <source>
        <dbReference type="EMBL" id="VAW42794.1"/>
    </source>
</evidence>
<dbReference type="GO" id="GO:0016042">
    <property type="term" value="P:lipid catabolic process"/>
    <property type="evidence" value="ECO:0007669"/>
    <property type="project" value="UniProtKB-KW"/>
</dbReference>
<dbReference type="GO" id="GO:0016787">
    <property type="term" value="F:hydrolase activity"/>
    <property type="evidence" value="ECO:0007669"/>
    <property type="project" value="UniProtKB-KW"/>
</dbReference>
<accession>A0A3B0WGT8</accession>
<protein>
    <recommendedName>
        <fullName evidence="4">PNPLA domain-containing protein</fullName>
    </recommendedName>
</protein>
<dbReference type="InterPro" id="IPR016035">
    <property type="entry name" value="Acyl_Trfase/lysoPLipase"/>
</dbReference>
<keyword evidence="1" id="KW-0378">Hydrolase</keyword>
<dbReference type="Pfam" id="PF01734">
    <property type="entry name" value="Patatin"/>
    <property type="match status" value="1"/>
</dbReference>
<dbReference type="PANTHER" id="PTHR14226:SF29">
    <property type="entry name" value="NEUROPATHY TARGET ESTERASE SWS"/>
    <property type="match status" value="1"/>
</dbReference>
<evidence type="ECO:0000256" key="1">
    <source>
        <dbReference type="ARBA" id="ARBA00022801"/>
    </source>
</evidence>
<keyword evidence="3" id="KW-0443">Lipid metabolism</keyword>
<evidence type="ECO:0000259" key="4">
    <source>
        <dbReference type="PROSITE" id="PS51635"/>
    </source>
</evidence>
<sequence length="275" mass="29160">MKIGLALGGGGARGAAHIGVLMELERLGIRPSLISGTSMGGVVGALFAAGLTTAEMTAFFQEFNVSKFYTLPGSAPALTKSSKIEQFLEETLGRPTFADLNLPLAVVTTDLVTRKEVVLDEGDVITAVLATIAIPILFPPVQIGELVLADGGILNNTPFNIARARGATYVIAVDLSNTAPFGTPEEPAPPPTGVIAKALARTQRRRTWQIMSTVTDIITAQTLNKHLAISRPELLLQPHMGSIGLFDFHRLQDGIEAGRTAVREAEKQLSVIGEQ</sequence>
<feature type="domain" description="PNPLA" evidence="4">
    <location>
        <begin position="5"/>
        <end position="163"/>
    </location>
</feature>
<dbReference type="EMBL" id="UOEU01000957">
    <property type="protein sequence ID" value="VAW42794.1"/>
    <property type="molecule type" value="Genomic_DNA"/>
</dbReference>
<dbReference type="PANTHER" id="PTHR14226">
    <property type="entry name" value="NEUROPATHY TARGET ESTERASE/SWISS CHEESE D.MELANOGASTER"/>
    <property type="match status" value="1"/>
</dbReference>